<feature type="compositionally biased region" description="Low complexity" evidence="1">
    <location>
        <begin position="493"/>
        <end position="505"/>
    </location>
</feature>
<dbReference type="Proteomes" id="UP001178507">
    <property type="component" value="Unassembled WGS sequence"/>
</dbReference>
<evidence type="ECO:0000256" key="1">
    <source>
        <dbReference type="SAM" id="MobiDB-lite"/>
    </source>
</evidence>
<evidence type="ECO:0000313" key="3">
    <source>
        <dbReference type="EMBL" id="CAJ1372940.1"/>
    </source>
</evidence>
<name>A0AA36HQJ0_9DINO</name>
<dbReference type="Pfam" id="PF26188">
    <property type="entry name" value="RESC6"/>
    <property type="match status" value="1"/>
</dbReference>
<feature type="domain" description="RNA-editing substrate-binding complex 6 protein" evidence="2">
    <location>
        <begin position="141"/>
        <end position="228"/>
    </location>
</feature>
<dbReference type="EMBL" id="CAUJNA010000165">
    <property type="protein sequence ID" value="CAJ1372940.1"/>
    <property type="molecule type" value="Genomic_DNA"/>
</dbReference>
<dbReference type="AlphaFoldDB" id="A0AA36HQJ0"/>
<feature type="region of interest" description="Disordered" evidence="1">
    <location>
        <begin position="493"/>
        <end position="514"/>
    </location>
</feature>
<comment type="caution">
    <text evidence="3">The sequence shown here is derived from an EMBL/GenBank/DDBJ whole genome shotgun (WGS) entry which is preliminary data.</text>
</comment>
<accession>A0AA36HQJ0</accession>
<sequence>MRLGACRWLGAQIRRAPGRPVTASAFTGASAAGSDAIRSAGLWELLEANGHYFNAHRMAALLAEVLEEPRGKARGDPRLQAYLQKAITSCHLYENLRELTAKDIAAAITSCREIGHPAAEDLSDVLVDTISEQLPRLSLVRVSFFITNFAKQQIEDTRFWKSAARAVADSSQPLTPQVVVSLLDAFRKSGLRSERLFQALGRRLYEVLDNLEPGHIPPIVATLCRVPMKEEDKEEVVRALLTRWLLMLRNEKEKFTGAITIQQILSLTVSLGLTPDLVNTAVFTKDVSLYIGNRFHLLRADEIIVFLWAFQRLVIPRSSTAFLSRGLHQVHHLWKLLTASSELSLQRLIQLSDVLNSVRHEGKSSPPFWTPELEELQELAIEDLVESVQYCQSDSLAQILEIWAGSEAFWQEHKEFGEAIAKRMEELLLEGDVKEIIPTMQAALAAPGLVKSLPERALQVLSAALLSRSSDEFERVRAVLSGSFWEVLCPPGAGRSSSSSDTAGSRPRESQGPSEFRALLDSWRYPRTEMDLAQFLRKATALCGDAEEALQALEAAAPFAEKLAASATAEVLQHLELLCQKILAEDLPASRLVSALQACAEAGLPYAPLCSAALSFGESTASQALQVLESCSKLRLAVPELRPWLIMLLQKGLDRQLSANGLARLLAAAGRLSLLEAEEAAGVLRRLVTVASPIRPMQPDTMAALCVGLTLARWMPSTGHPDFWQVSSWLSSVVNQPLRPAQTSALRNFVLGLMIRPEGRAAVEGLRPDLQRGIAQAAQGLAHRRPVSDTTLKFRHEAAEVLRRAGQLYDLDISLGVGFVDLAVPGQDGALWLLDGPEAFCRPFQSDGAKTKLELVSAEKFRSELFLAVLQPGAAREMVAQLQGGSNECVVWRCRQACKVRP</sequence>
<evidence type="ECO:0000259" key="2">
    <source>
        <dbReference type="Pfam" id="PF26188"/>
    </source>
</evidence>
<protein>
    <recommendedName>
        <fullName evidence="2">RNA-editing substrate-binding complex 6 protein domain-containing protein</fullName>
    </recommendedName>
</protein>
<reference evidence="3" key="1">
    <citation type="submission" date="2023-08" db="EMBL/GenBank/DDBJ databases">
        <authorList>
            <person name="Chen Y."/>
            <person name="Shah S."/>
            <person name="Dougan E. K."/>
            <person name="Thang M."/>
            <person name="Chan C."/>
        </authorList>
    </citation>
    <scope>NUCLEOTIDE SEQUENCE</scope>
</reference>
<proteinExistence type="predicted"/>
<dbReference type="InterPro" id="IPR058917">
    <property type="entry name" value="RESC6_dom"/>
</dbReference>
<evidence type="ECO:0000313" key="4">
    <source>
        <dbReference type="Proteomes" id="UP001178507"/>
    </source>
</evidence>
<gene>
    <name evidence="3" type="ORF">EVOR1521_LOCUS2909</name>
</gene>
<organism evidence="3 4">
    <name type="scientific">Effrenium voratum</name>
    <dbReference type="NCBI Taxonomy" id="2562239"/>
    <lineage>
        <taxon>Eukaryota</taxon>
        <taxon>Sar</taxon>
        <taxon>Alveolata</taxon>
        <taxon>Dinophyceae</taxon>
        <taxon>Suessiales</taxon>
        <taxon>Symbiodiniaceae</taxon>
        <taxon>Effrenium</taxon>
    </lineage>
</organism>
<keyword evidence="4" id="KW-1185">Reference proteome</keyword>